<sequence>MASFYDIVRIMLLLLCFVYGTESRYRKTDYWLTTTTTLPSVEDRIGVMVTCPVGFERISDCIVVGFQRFVECQRYCGISTPAKVFCINAGSPRIVGLIAPLQAFHAMLNINVIEEFPGSLKLSTLLRPFHALLG</sequence>
<feature type="signal peptide" evidence="1">
    <location>
        <begin position="1"/>
        <end position="23"/>
    </location>
</feature>
<evidence type="ECO:0000313" key="2">
    <source>
        <dbReference type="EMBL" id="GBP24592.1"/>
    </source>
</evidence>
<keyword evidence="1" id="KW-0732">Signal</keyword>
<feature type="chain" id="PRO_5020031842" evidence="1">
    <location>
        <begin position="24"/>
        <end position="134"/>
    </location>
</feature>
<dbReference type="EMBL" id="BGZK01000163">
    <property type="protein sequence ID" value="GBP24592.1"/>
    <property type="molecule type" value="Genomic_DNA"/>
</dbReference>
<comment type="caution">
    <text evidence="2">The sequence shown here is derived from an EMBL/GenBank/DDBJ whole genome shotgun (WGS) entry which is preliminary data.</text>
</comment>
<evidence type="ECO:0000256" key="1">
    <source>
        <dbReference type="SAM" id="SignalP"/>
    </source>
</evidence>
<dbReference type="AlphaFoldDB" id="A0A4C1UF38"/>
<dbReference type="Proteomes" id="UP000299102">
    <property type="component" value="Unassembled WGS sequence"/>
</dbReference>
<organism evidence="2 3">
    <name type="scientific">Eumeta variegata</name>
    <name type="common">Bagworm moth</name>
    <name type="synonym">Eumeta japonica</name>
    <dbReference type="NCBI Taxonomy" id="151549"/>
    <lineage>
        <taxon>Eukaryota</taxon>
        <taxon>Metazoa</taxon>
        <taxon>Ecdysozoa</taxon>
        <taxon>Arthropoda</taxon>
        <taxon>Hexapoda</taxon>
        <taxon>Insecta</taxon>
        <taxon>Pterygota</taxon>
        <taxon>Neoptera</taxon>
        <taxon>Endopterygota</taxon>
        <taxon>Lepidoptera</taxon>
        <taxon>Glossata</taxon>
        <taxon>Ditrysia</taxon>
        <taxon>Tineoidea</taxon>
        <taxon>Psychidae</taxon>
        <taxon>Oiketicinae</taxon>
        <taxon>Eumeta</taxon>
    </lineage>
</organism>
<name>A0A4C1UF38_EUMVA</name>
<gene>
    <name evidence="2" type="ORF">EVAR_79501_1</name>
</gene>
<evidence type="ECO:0000313" key="3">
    <source>
        <dbReference type="Proteomes" id="UP000299102"/>
    </source>
</evidence>
<reference evidence="2 3" key="1">
    <citation type="journal article" date="2019" name="Commun. Biol.">
        <title>The bagworm genome reveals a unique fibroin gene that provides high tensile strength.</title>
        <authorList>
            <person name="Kono N."/>
            <person name="Nakamura H."/>
            <person name="Ohtoshi R."/>
            <person name="Tomita M."/>
            <person name="Numata K."/>
            <person name="Arakawa K."/>
        </authorList>
    </citation>
    <scope>NUCLEOTIDE SEQUENCE [LARGE SCALE GENOMIC DNA]</scope>
</reference>
<accession>A0A4C1UF38</accession>
<proteinExistence type="predicted"/>
<keyword evidence="3" id="KW-1185">Reference proteome</keyword>
<protein>
    <submittedName>
        <fullName evidence="2">Uncharacterized protein</fullName>
    </submittedName>
</protein>